<dbReference type="Proteomes" id="UP000325295">
    <property type="component" value="Chromosome"/>
</dbReference>
<sequence length="102" mass="11456">MTVRDISFGSKVGLSILSDKWYMLVLQFLTEESKPLMAVRNAIRGISTFNLLIILSKLESMKLLSSEDYEYQLTSDGVKAQALISQIEQFGNQEVASLSDDF</sequence>
<gene>
    <name evidence="2" type="ORF">F0161_00220</name>
</gene>
<reference evidence="2 3" key="1">
    <citation type="submission" date="2019-09" db="EMBL/GenBank/DDBJ databases">
        <title>Complete Genome Sequence of Lactobacillus nenjiangensis SH-Y15, isolated from sauerkraut.</title>
        <authorList>
            <person name="Yang H."/>
        </authorList>
    </citation>
    <scope>NUCLEOTIDE SEQUENCE [LARGE SCALE GENOMIC DNA]</scope>
    <source>
        <strain evidence="2 3">SH-Y15</strain>
    </source>
</reference>
<dbReference type="InterPro" id="IPR036388">
    <property type="entry name" value="WH-like_DNA-bd_sf"/>
</dbReference>
<dbReference type="RefSeq" id="WP_150202993.1">
    <property type="nucleotide sequence ID" value="NZ_CP043939.1"/>
</dbReference>
<name>A0A5P1X2M2_9LACO</name>
<keyword evidence="3" id="KW-1185">Reference proteome</keyword>
<protein>
    <recommendedName>
        <fullName evidence="1">HTH hxlR-type domain-containing protein</fullName>
    </recommendedName>
</protein>
<dbReference type="InterPro" id="IPR036390">
    <property type="entry name" value="WH_DNA-bd_sf"/>
</dbReference>
<evidence type="ECO:0000313" key="3">
    <source>
        <dbReference type="Proteomes" id="UP000325295"/>
    </source>
</evidence>
<evidence type="ECO:0000259" key="1">
    <source>
        <dbReference type="Pfam" id="PF01638"/>
    </source>
</evidence>
<evidence type="ECO:0000313" key="2">
    <source>
        <dbReference type="EMBL" id="QER66437.1"/>
    </source>
</evidence>
<dbReference type="InterPro" id="IPR002577">
    <property type="entry name" value="HTH_HxlR"/>
</dbReference>
<dbReference type="Pfam" id="PF01638">
    <property type="entry name" value="HxlR"/>
    <property type="match status" value="1"/>
</dbReference>
<dbReference type="SUPFAM" id="SSF46785">
    <property type="entry name" value="Winged helix' DNA-binding domain"/>
    <property type="match status" value="1"/>
</dbReference>
<dbReference type="OrthoDB" id="9800966at2"/>
<dbReference type="Gene3D" id="1.10.10.10">
    <property type="entry name" value="Winged helix-like DNA-binding domain superfamily/Winged helix DNA-binding domain"/>
    <property type="match status" value="1"/>
</dbReference>
<organism evidence="2 3">
    <name type="scientific">Paucilactobacillus nenjiangensis</name>
    <dbReference type="NCBI Taxonomy" id="1296540"/>
    <lineage>
        <taxon>Bacteria</taxon>
        <taxon>Bacillati</taxon>
        <taxon>Bacillota</taxon>
        <taxon>Bacilli</taxon>
        <taxon>Lactobacillales</taxon>
        <taxon>Lactobacillaceae</taxon>
        <taxon>Paucilactobacillus</taxon>
    </lineage>
</organism>
<dbReference type="EMBL" id="CP043939">
    <property type="protein sequence ID" value="QER66437.1"/>
    <property type="molecule type" value="Genomic_DNA"/>
</dbReference>
<proteinExistence type="predicted"/>
<dbReference type="KEGG" id="lnn:F0161_00220"/>
<dbReference type="AlphaFoldDB" id="A0A5P1X2M2"/>
<accession>A0A5P1X2M2</accession>
<feature type="domain" description="HTH hxlR-type" evidence="1">
    <location>
        <begin position="16"/>
        <end position="94"/>
    </location>
</feature>